<keyword evidence="3" id="KW-1185">Reference proteome</keyword>
<evidence type="ECO:0000313" key="2">
    <source>
        <dbReference type="EMBL" id="RYR11663.1"/>
    </source>
</evidence>
<protein>
    <submittedName>
        <fullName evidence="2">Uncharacterized protein</fullName>
    </submittedName>
</protein>
<dbReference type="AlphaFoldDB" id="A0A444ZBU2"/>
<comment type="caution">
    <text evidence="2">The sequence shown here is derived from an EMBL/GenBank/DDBJ whole genome shotgun (WGS) entry which is preliminary data.</text>
</comment>
<gene>
    <name evidence="2" type="ORF">Ahy_B04g069178</name>
</gene>
<evidence type="ECO:0000313" key="3">
    <source>
        <dbReference type="Proteomes" id="UP000289738"/>
    </source>
</evidence>
<dbReference type="EMBL" id="SDMP01000014">
    <property type="protein sequence ID" value="RYR11663.1"/>
    <property type="molecule type" value="Genomic_DNA"/>
</dbReference>
<feature type="signal peptide" evidence="1">
    <location>
        <begin position="1"/>
        <end position="16"/>
    </location>
</feature>
<evidence type="ECO:0000256" key="1">
    <source>
        <dbReference type="SAM" id="SignalP"/>
    </source>
</evidence>
<organism evidence="2 3">
    <name type="scientific">Arachis hypogaea</name>
    <name type="common">Peanut</name>
    <dbReference type="NCBI Taxonomy" id="3818"/>
    <lineage>
        <taxon>Eukaryota</taxon>
        <taxon>Viridiplantae</taxon>
        <taxon>Streptophyta</taxon>
        <taxon>Embryophyta</taxon>
        <taxon>Tracheophyta</taxon>
        <taxon>Spermatophyta</taxon>
        <taxon>Magnoliopsida</taxon>
        <taxon>eudicotyledons</taxon>
        <taxon>Gunneridae</taxon>
        <taxon>Pentapetalae</taxon>
        <taxon>rosids</taxon>
        <taxon>fabids</taxon>
        <taxon>Fabales</taxon>
        <taxon>Fabaceae</taxon>
        <taxon>Papilionoideae</taxon>
        <taxon>50 kb inversion clade</taxon>
        <taxon>dalbergioids sensu lato</taxon>
        <taxon>Dalbergieae</taxon>
        <taxon>Pterocarpus clade</taxon>
        <taxon>Arachis</taxon>
    </lineage>
</organism>
<keyword evidence="1" id="KW-0732">Signal</keyword>
<name>A0A444ZBU2_ARAHY</name>
<dbReference type="Proteomes" id="UP000289738">
    <property type="component" value="Chromosome B04"/>
</dbReference>
<sequence>MWPNTLCMTRRRLIHCIPLLRVLKWHLVNIAHNIHKITSKRLPITSKCSDGLNAFLRPLRVVLRKRSSFKRLGTDMDQVIKKATKKCQDGSKHPKKVVAVEENKHSNKATQRHITANKHPKIYFSVYCWGGYYLLQGVPMLDILNMLHHIRDDCWRASDYILDTGQN</sequence>
<proteinExistence type="predicted"/>
<accession>A0A444ZBU2</accession>
<reference evidence="2 3" key="1">
    <citation type="submission" date="2019-01" db="EMBL/GenBank/DDBJ databases">
        <title>Sequencing of cultivated peanut Arachis hypogaea provides insights into genome evolution and oil improvement.</title>
        <authorList>
            <person name="Chen X."/>
        </authorList>
    </citation>
    <scope>NUCLEOTIDE SEQUENCE [LARGE SCALE GENOMIC DNA]</scope>
    <source>
        <strain evidence="3">cv. Fuhuasheng</strain>
        <tissue evidence="2">Leaves</tissue>
    </source>
</reference>
<feature type="chain" id="PRO_5019174994" evidence="1">
    <location>
        <begin position="17"/>
        <end position="167"/>
    </location>
</feature>